<dbReference type="InterPro" id="IPR021109">
    <property type="entry name" value="Peptidase_aspartic_dom_sf"/>
</dbReference>
<dbReference type="SUPFAM" id="SSF50630">
    <property type="entry name" value="Acid proteases"/>
    <property type="match status" value="1"/>
</dbReference>
<organism evidence="7 8">
    <name type="scientific">Plakobranchus ocellatus</name>
    <dbReference type="NCBI Taxonomy" id="259542"/>
    <lineage>
        <taxon>Eukaryota</taxon>
        <taxon>Metazoa</taxon>
        <taxon>Spiralia</taxon>
        <taxon>Lophotrochozoa</taxon>
        <taxon>Mollusca</taxon>
        <taxon>Gastropoda</taxon>
        <taxon>Heterobranchia</taxon>
        <taxon>Euthyneura</taxon>
        <taxon>Panpulmonata</taxon>
        <taxon>Sacoglossa</taxon>
        <taxon>Placobranchoidea</taxon>
        <taxon>Plakobranchidae</taxon>
        <taxon>Plakobranchus</taxon>
    </lineage>
</organism>
<dbReference type="SUPFAM" id="SSF56672">
    <property type="entry name" value="DNA/RNA polymerases"/>
    <property type="match status" value="1"/>
</dbReference>
<dbReference type="PROSITE" id="PS50175">
    <property type="entry name" value="ASP_PROT_RETROV"/>
    <property type="match status" value="1"/>
</dbReference>
<evidence type="ECO:0000256" key="3">
    <source>
        <dbReference type="ARBA" id="ARBA00022722"/>
    </source>
</evidence>
<dbReference type="AlphaFoldDB" id="A0AAV4CET3"/>
<evidence type="ECO:0000256" key="1">
    <source>
        <dbReference type="ARBA" id="ARBA00022679"/>
    </source>
</evidence>
<dbReference type="InterPro" id="IPR050951">
    <property type="entry name" value="Retrovirus_Pol_polyprotein"/>
</dbReference>
<dbReference type="GO" id="GO:0004519">
    <property type="term" value="F:endonuclease activity"/>
    <property type="evidence" value="ECO:0007669"/>
    <property type="project" value="UniProtKB-KW"/>
</dbReference>
<dbReference type="PANTHER" id="PTHR37984">
    <property type="entry name" value="PROTEIN CBG26694"/>
    <property type="match status" value="1"/>
</dbReference>
<dbReference type="InterPro" id="IPR001995">
    <property type="entry name" value="Peptidase_A2_cat"/>
</dbReference>
<reference evidence="7 8" key="1">
    <citation type="journal article" date="2021" name="Elife">
        <title>Chloroplast acquisition without the gene transfer in kleptoplastic sea slugs, Plakobranchus ocellatus.</title>
        <authorList>
            <person name="Maeda T."/>
            <person name="Takahashi S."/>
            <person name="Yoshida T."/>
            <person name="Shimamura S."/>
            <person name="Takaki Y."/>
            <person name="Nagai Y."/>
            <person name="Toyoda A."/>
            <person name="Suzuki Y."/>
            <person name="Arimoto A."/>
            <person name="Ishii H."/>
            <person name="Satoh N."/>
            <person name="Nishiyama T."/>
            <person name="Hasebe M."/>
            <person name="Maruyama T."/>
            <person name="Minagawa J."/>
            <person name="Obokata J."/>
            <person name="Shigenobu S."/>
        </authorList>
    </citation>
    <scope>NUCLEOTIDE SEQUENCE [LARGE SCALE GENOMIC DNA]</scope>
</reference>
<dbReference type="GO" id="GO:0016779">
    <property type="term" value="F:nucleotidyltransferase activity"/>
    <property type="evidence" value="ECO:0007669"/>
    <property type="project" value="UniProtKB-KW"/>
</dbReference>
<protein>
    <submittedName>
        <fullName evidence="7">Transposon ty3-g Gag-Pol polyprotein</fullName>
    </submittedName>
</protein>
<evidence type="ECO:0000256" key="5">
    <source>
        <dbReference type="ARBA" id="ARBA00022801"/>
    </source>
</evidence>
<dbReference type="Gene3D" id="3.10.10.10">
    <property type="entry name" value="HIV Type 1 Reverse Transcriptase, subunit A, domain 1"/>
    <property type="match status" value="1"/>
</dbReference>
<evidence type="ECO:0000256" key="2">
    <source>
        <dbReference type="ARBA" id="ARBA00022695"/>
    </source>
</evidence>
<evidence type="ECO:0000259" key="6">
    <source>
        <dbReference type="PROSITE" id="PS50175"/>
    </source>
</evidence>
<feature type="domain" description="Peptidase A2" evidence="6">
    <location>
        <begin position="46"/>
        <end position="119"/>
    </location>
</feature>
<dbReference type="Gene3D" id="2.40.70.10">
    <property type="entry name" value="Acid Proteases"/>
    <property type="match status" value="1"/>
</dbReference>
<keyword evidence="4" id="KW-0255">Endonuclease</keyword>
<dbReference type="PANTHER" id="PTHR37984:SF5">
    <property type="entry name" value="PROTEIN NYNRIN-LIKE"/>
    <property type="match status" value="1"/>
</dbReference>
<dbReference type="InterPro" id="IPR043502">
    <property type="entry name" value="DNA/RNA_pol_sf"/>
</dbReference>
<dbReference type="GO" id="GO:0006508">
    <property type="term" value="P:proteolysis"/>
    <property type="evidence" value="ECO:0007669"/>
    <property type="project" value="InterPro"/>
</dbReference>
<dbReference type="Proteomes" id="UP000735302">
    <property type="component" value="Unassembled WGS sequence"/>
</dbReference>
<evidence type="ECO:0000256" key="4">
    <source>
        <dbReference type="ARBA" id="ARBA00022759"/>
    </source>
</evidence>
<keyword evidence="8" id="KW-1185">Reference proteome</keyword>
<dbReference type="GO" id="GO:0004190">
    <property type="term" value="F:aspartic-type endopeptidase activity"/>
    <property type="evidence" value="ECO:0007669"/>
    <property type="project" value="InterPro"/>
</dbReference>
<dbReference type="EMBL" id="BLXT01006386">
    <property type="protein sequence ID" value="GFO31281.1"/>
    <property type="molecule type" value="Genomic_DNA"/>
</dbReference>
<keyword evidence="3" id="KW-0540">Nuclease</keyword>
<evidence type="ECO:0000313" key="7">
    <source>
        <dbReference type="EMBL" id="GFO31281.1"/>
    </source>
</evidence>
<comment type="caution">
    <text evidence="7">The sequence shown here is derived from an EMBL/GenBank/DDBJ whole genome shotgun (WGS) entry which is preliminary data.</text>
</comment>
<evidence type="ECO:0000313" key="8">
    <source>
        <dbReference type="Proteomes" id="UP000735302"/>
    </source>
</evidence>
<sequence length="288" mass="32000">MNSELADVDSAMEVFGKRQCQPLGVAVAGIPHQPNTLSVVDRISGLSYLVDTGAEVSVYPASIQDRRAQQPTTTLTAANGTSIHTWGRRSVSLAIGHRGQYNHEFYFANVTRPILGADFFTKHGLAIDLRGKRLLSLDNIPIVLRETKFPLTLAGLEFPLPNEISSLLQQFPELLTPHFHHSTNKHGVEHHIVTHGPPTHARARSLDLEKLSAAKSEFLRMEEMGIVRRSKSAWSSPLHIVPKSDGTWRPSGDYRRLNASTDDDRYPLPHIQVLTTTLLVVESFPRSI</sequence>
<accession>A0AAV4CET3</accession>
<name>A0AAV4CET3_9GAST</name>
<proteinExistence type="predicted"/>
<keyword evidence="1" id="KW-0808">Transferase</keyword>
<keyword evidence="5" id="KW-0378">Hydrolase</keyword>
<gene>
    <name evidence="7" type="ORF">PoB_005778600</name>
</gene>
<keyword evidence="2" id="KW-0548">Nucleotidyltransferase</keyword>